<evidence type="ECO:0000313" key="3">
    <source>
        <dbReference type="Proteomes" id="UP000249522"/>
    </source>
</evidence>
<sequence>MALGKHELKEKRESSRHFLIRPAVWRNTFYEARWEVNDDVSTKKRPDKNNPKHKLSRSNHPDDQGLSGIQKRSK</sequence>
<feature type="compositionally biased region" description="Basic and acidic residues" evidence="1">
    <location>
        <begin position="36"/>
        <end position="50"/>
    </location>
</feature>
<dbReference type="AlphaFoldDB" id="A0A2W1LZA7"/>
<accession>A0A2W1LZA7</accession>
<dbReference type="Proteomes" id="UP000249522">
    <property type="component" value="Unassembled WGS sequence"/>
</dbReference>
<evidence type="ECO:0000313" key="2">
    <source>
        <dbReference type="EMBL" id="PZD96847.1"/>
    </source>
</evidence>
<dbReference type="EMBL" id="QKRB01000036">
    <property type="protein sequence ID" value="PZD96847.1"/>
    <property type="molecule type" value="Genomic_DNA"/>
</dbReference>
<reference evidence="2 3" key="1">
    <citation type="submission" date="2018-06" db="EMBL/GenBank/DDBJ databases">
        <title>Paenibacillus imtechensis sp. nov.</title>
        <authorList>
            <person name="Pinnaka A.K."/>
            <person name="Singh H."/>
            <person name="Kaur M."/>
        </authorList>
    </citation>
    <scope>NUCLEOTIDE SEQUENCE [LARGE SCALE GENOMIC DNA]</scope>
    <source>
        <strain evidence="2 3">SMB1</strain>
    </source>
</reference>
<comment type="caution">
    <text evidence="2">The sequence shown here is derived from an EMBL/GenBank/DDBJ whole genome shotgun (WGS) entry which is preliminary data.</text>
</comment>
<protein>
    <submittedName>
        <fullName evidence="2">Uncharacterized protein</fullName>
    </submittedName>
</protein>
<name>A0A2W1LZA7_9BACL</name>
<gene>
    <name evidence="2" type="ORF">DNH61_06520</name>
</gene>
<organism evidence="2 3">
    <name type="scientific">Paenibacillus sambharensis</name>
    <dbReference type="NCBI Taxonomy" id="1803190"/>
    <lineage>
        <taxon>Bacteria</taxon>
        <taxon>Bacillati</taxon>
        <taxon>Bacillota</taxon>
        <taxon>Bacilli</taxon>
        <taxon>Bacillales</taxon>
        <taxon>Paenibacillaceae</taxon>
        <taxon>Paenibacillus</taxon>
    </lineage>
</organism>
<evidence type="ECO:0000256" key="1">
    <source>
        <dbReference type="SAM" id="MobiDB-lite"/>
    </source>
</evidence>
<feature type="region of interest" description="Disordered" evidence="1">
    <location>
        <begin position="36"/>
        <end position="74"/>
    </location>
</feature>
<proteinExistence type="predicted"/>
<keyword evidence="3" id="KW-1185">Reference proteome</keyword>